<name>A0A543HH15_9MICO</name>
<comment type="similarity">
    <text evidence="1 5">Belongs to the peptidase S8 family.</text>
</comment>
<keyword evidence="3 5" id="KW-0378">Hydrolase</keyword>
<evidence type="ECO:0000256" key="4">
    <source>
        <dbReference type="ARBA" id="ARBA00022825"/>
    </source>
</evidence>
<keyword evidence="7" id="KW-0812">Transmembrane</keyword>
<evidence type="ECO:0000256" key="8">
    <source>
        <dbReference type="SAM" id="SignalP"/>
    </source>
</evidence>
<feature type="region of interest" description="Disordered" evidence="6">
    <location>
        <begin position="223"/>
        <end position="247"/>
    </location>
</feature>
<evidence type="ECO:0000256" key="6">
    <source>
        <dbReference type="SAM" id="MobiDB-lite"/>
    </source>
</evidence>
<evidence type="ECO:0000256" key="2">
    <source>
        <dbReference type="ARBA" id="ARBA00022670"/>
    </source>
</evidence>
<evidence type="ECO:0000256" key="7">
    <source>
        <dbReference type="SAM" id="Phobius"/>
    </source>
</evidence>
<keyword evidence="8" id="KW-0732">Signal</keyword>
<evidence type="ECO:0000256" key="1">
    <source>
        <dbReference type="ARBA" id="ARBA00011073"/>
    </source>
</evidence>
<feature type="active site" description="Charge relay system" evidence="5">
    <location>
        <position position="126"/>
    </location>
</feature>
<dbReference type="Gene3D" id="3.40.50.200">
    <property type="entry name" value="Peptidase S8/S53 domain"/>
    <property type="match status" value="1"/>
</dbReference>
<dbReference type="Proteomes" id="UP000318331">
    <property type="component" value="Unassembled WGS sequence"/>
</dbReference>
<dbReference type="InterPro" id="IPR036852">
    <property type="entry name" value="Peptidase_S8/S53_dom_sf"/>
</dbReference>
<feature type="active site" description="Charge relay system" evidence="5">
    <location>
        <position position="298"/>
    </location>
</feature>
<dbReference type="PROSITE" id="PS00137">
    <property type="entry name" value="SUBTILASE_HIS"/>
    <property type="match status" value="1"/>
</dbReference>
<keyword evidence="7" id="KW-0472">Membrane</keyword>
<dbReference type="AlphaFoldDB" id="A0A543HH15"/>
<dbReference type="PROSITE" id="PS00136">
    <property type="entry name" value="SUBTILASE_ASP"/>
    <property type="match status" value="1"/>
</dbReference>
<accession>A0A543HH15</accession>
<evidence type="ECO:0000313" key="11">
    <source>
        <dbReference type="Proteomes" id="UP000318331"/>
    </source>
</evidence>
<dbReference type="InterPro" id="IPR022398">
    <property type="entry name" value="Peptidase_S8_His-AS"/>
</dbReference>
<keyword evidence="7" id="KW-1133">Transmembrane helix</keyword>
<keyword evidence="2 5" id="KW-0645">Protease</keyword>
<dbReference type="GO" id="GO:0006508">
    <property type="term" value="P:proteolysis"/>
    <property type="evidence" value="ECO:0007669"/>
    <property type="project" value="UniProtKB-KW"/>
</dbReference>
<feature type="signal peptide" evidence="8">
    <location>
        <begin position="1"/>
        <end position="27"/>
    </location>
</feature>
<sequence>MRTAFSRAVLMTVVLLIGGLAAGPSRAGAMEHDEVTTTAGTVVPDADDDKKCSPTTVVYMPDVPPALETLQRDLVTPVATGAGILVAVVDSGINPRNAHLVGAVTPGINLVPDGTDPSGYTDNAGHGTAVAGIIAARPVTGSGLVGYAPGAIVMPVRVFNVDDEASKRAGIGPSLARIAEGIQWAADHGAHIINVSMSDSQNTYQLSRAVEYATSRGSLVVASAGNRSTSADDDPTAPRYPAGHPSALGVTATNSENVVNDDSYHGPQVDVSAPGMNVISTFLAAGDCLWATTTASSSYATAYASAAAALVAQTFPTEGPAGWKYRLMVTASRSQPGMRDDVNGWGLIQPYNALTFIADGTARGPENPLAAPLPEPKATPRAIDLTQTPSPLIATRELAVGAGVLGVTGLIATLLLVYRPGAAERRTARQAARRSPE</sequence>
<evidence type="ECO:0000256" key="5">
    <source>
        <dbReference type="PROSITE-ProRule" id="PRU01240"/>
    </source>
</evidence>
<dbReference type="Pfam" id="PF00082">
    <property type="entry name" value="Peptidase_S8"/>
    <property type="match status" value="1"/>
</dbReference>
<dbReference type="GO" id="GO:0004252">
    <property type="term" value="F:serine-type endopeptidase activity"/>
    <property type="evidence" value="ECO:0007669"/>
    <property type="project" value="UniProtKB-UniRule"/>
</dbReference>
<keyword evidence="4 5" id="KW-0720">Serine protease</keyword>
<reference evidence="10 11" key="1">
    <citation type="submission" date="2019-06" db="EMBL/GenBank/DDBJ databases">
        <title>Sequencing the genomes of 1000 actinobacteria strains.</title>
        <authorList>
            <person name="Klenk H.-P."/>
        </authorList>
    </citation>
    <scope>NUCLEOTIDE SEQUENCE [LARGE SCALE GENOMIC DNA]</scope>
    <source>
        <strain evidence="10 11">DSM 18031</strain>
    </source>
</reference>
<feature type="domain" description="Peptidase S8/S53" evidence="9">
    <location>
        <begin position="81"/>
        <end position="346"/>
    </location>
</feature>
<dbReference type="InterPro" id="IPR000209">
    <property type="entry name" value="Peptidase_S8/S53_dom"/>
</dbReference>
<feature type="active site" description="Charge relay system" evidence="5">
    <location>
        <position position="90"/>
    </location>
</feature>
<dbReference type="PANTHER" id="PTHR43399">
    <property type="entry name" value="SUBTILISIN-RELATED"/>
    <property type="match status" value="1"/>
</dbReference>
<dbReference type="InterPro" id="IPR015500">
    <property type="entry name" value="Peptidase_S8_subtilisin-rel"/>
</dbReference>
<feature type="chain" id="PRO_5038601827" evidence="8">
    <location>
        <begin position="28"/>
        <end position="437"/>
    </location>
</feature>
<dbReference type="PANTHER" id="PTHR43399:SF4">
    <property type="entry name" value="CELL WALL-ASSOCIATED PROTEASE"/>
    <property type="match status" value="1"/>
</dbReference>
<dbReference type="InterPro" id="IPR051048">
    <property type="entry name" value="Peptidase_S8/S53_subtilisin"/>
</dbReference>
<dbReference type="PRINTS" id="PR00723">
    <property type="entry name" value="SUBTILISIN"/>
</dbReference>
<protein>
    <submittedName>
        <fullName evidence="10">Subtilase family protein</fullName>
    </submittedName>
</protein>
<dbReference type="RefSeq" id="WP_141918858.1">
    <property type="nucleotide sequence ID" value="NZ_BAAAYS010000015.1"/>
</dbReference>
<organism evidence="10 11">
    <name type="scientific">Klugiella xanthotipulae</name>
    <dbReference type="NCBI Taxonomy" id="244735"/>
    <lineage>
        <taxon>Bacteria</taxon>
        <taxon>Bacillati</taxon>
        <taxon>Actinomycetota</taxon>
        <taxon>Actinomycetes</taxon>
        <taxon>Micrococcales</taxon>
        <taxon>Microbacteriaceae</taxon>
        <taxon>Klugiella</taxon>
    </lineage>
</organism>
<keyword evidence="11" id="KW-1185">Reference proteome</keyword>
<dbReference type="PROSITE" id="PS51892">
    <property type="entry name" value="SUBTILASE"/>
    <property type="match status" value="1"/>
</dbReference>
<dbReference type="InterPro" id="IPR023827">
    <property type="entry name" value="Peptidase_S8_Asp-AS"/>
</dbReference>
<dbReference type="EMBL" id="VFPN01000004">
    <property type="protein sequence ID" value="TQM57613.1"/>
    <property type="molecule type" value="Genomic_DNA"/>
</dbReference>
<dbReference type="SUPFAM" id="SSF52743">
    <property type="entry name" value="Subtilisin-like"/>
    <property type="match status" value="1"/>
</dbReference>
<gene>
    <name evidence="10" type="ORF">FB466_2608</name>
</gene>
<evidence type="ECO:0000259" key="9">
    <source>
        <dbReference type="Pfam" id="PF00082"/>
    </source>
</evidence>
<comment type="caution">
    <text evidence="10">The sequence shown here is derived from an EMBL/GenBank/DDBJ whole genome shotgun (WGS) entry which is preliminary data.</text>
</comment>
<feature type="transmembrane region" description="Helical" evidence="7">
    <location>
        <begin position="398"/>
        <end position="418"/>
    </location>
</feature>
<proteinExistence type="inferred from homology"/>
<evidence type="ECO:0000313" key="10">
    <source>
        <dbReference type="EMBL" id="TQM57613.1"/>
    </source>
</evidence>
<dbReference type="OrthoDB" id="9813435at2"/>
<evidence type="ECO:0000256" key="3">
    <source>
        <dbReference type="ARBA" id="ARBA00022801"/>
    </source>
</evidence>